<dbReference type="GO" id="GO:0005829">
    <property type="term" value="C:cytosol"/>
    <property type="evidence" value="ECO:0007669"/>
    <property type="project" value="TreeGrafter"/>
</dbReference>
<feature type="domain" description="Cyclic nucleotide-binding" evidence="4">
    <location>
        <begin position="11"/>
        <end position="141"/>
    </location>
</feature>
<keyword evidence="1" id="KW-0805">Transcription regulation</keyword>
<dbReference type="Gene3D" id="2.60.120.10">
    <property type="entry name" value="Jelly Rolls"/>
    <property type="match status" value="1"/>
</dbReference>
<dbReference type="CDD" id="cd00038">
    <property type="entry name" value="CAP_ED"/>
    <property type="match status" value="1"/>
</dbReference>
<dbReference type="SMART" id="SM00100">
    <property type="entry name" value="cNMP"/>
    <property type="match status" value="1"/>
</dbReference>
<dbReference type="GO" id="GO:0003677">
    <property type="term" value="F:DNA binding"/>
    <property type="evidence" value="ECO:0007669"/>
    <property type="project" value="UniProtKB-KW"/>
</dbReference>
<reference evidence="6" key="1">
    <citation type="submission" date="2022-05" db="EMBL/GenBank/DDBJ databases">
        <title>Sphingomonas sp. strain RP10 Genome sequencing and assembly.</title>
        <authorList>
            <person name="Kim I."/>
        </authorList>
    </citation>
    <scope>NUCLEOTIDE SEQUENCE</scope>
    <source>
        <strain evidence="6">RP10</strain>
    </source>
</reference>
<dbReference type="PROSITE" id="PS50042">
    <property type="entry name" value="CNMP_BINDING_3"/>
    <property type="match status" value="1"/>
</dbReference>
<dbReference type="RefSeq" id="WP_254290068.1">
    <property type="nucleotide sequence ID" value="NZ_JAMLDY010000019.1"/>
</dbReference>
<dbReference type="Gene3D" id="1.10.10.10">
    <property type="entry name" value="Winged helix-like DNA-binding domain superfamily/Winged helix DNA-binding domain"/>
    <property type="match status" value="1"/>
</dbReference>
<dbReference type="EMBL" id="JAMLDY010000019">
    <property type="protein sequence ID" value="MCP3736081.1"/>
    <property type="molecule type" value="Genomic_DNA"/>
</dbReference>
<dbReference type="SUPFAM" id="SSF46785">
    <property type="entry name" value="Winged helix' DNA-binding domain"/>
    <property type="match status" value="1"/>
</dbReference>
<name>A0A9X2HRD2_9SPHN</name>
<feature type="domain" description="HTH crp-type" evidence="5">
    <location>
        <begin position="145"/>
        <end position="219"/>
    </location>
</feature>
<dbReference type="InterPro" id="IPR050397">
    <property type="entry name" value="Env_Response_Regulators"/>
</dbReference>
<evidence type="ECO:0000256" key="1">
    <source>
        <dbReference type="ARBA" id="ARBA00023015"/>
    </source>
</evidence>
<dbReference type="InterPro" id="IPR018490">
    <property type="entry name" value="cNMP-bd_dom_sf"/>
</dbReference>
<dbReference type="AlphaFoldDB" id="A0A9X2HRD2"/>
<dbReference type="SMART" id="SM00419">
    <property type="entry name" value="HTH_CRP"/>
    <property type="match status" value="1"/>
</dbReference>
<dbReference type="InterPro" id="IPR036390">
    <property type="entry name" value="WH_DNA-bd_sf"/>
</dbReference>
<keyword evidence="7" id="KW-1185">Reference proteome</keyword>
<dbReference type="InterPro" id="IPR014710">
    <property type="entry name" value="RmlC-like_jellyroll"/>
</dbReference>
<evidence type="ECO:0000259" key="5">
    <source>
        <dbReference type="PROSITE" id="PS51063"/>
    </source>
</evidence>
<gene>
    <name evidence="6" type="ORF">M9979_14495</name>
</gene>
<comment type="caution">
    <text evidence="6">The sequence shown here is derived from an EMBL/GenBank/DDBJ whole genome shotgun (WGS) entry which is preliminary data.</text>
</comment>
<sequence length="243" mass="26715">MASCLAERLGELIDLSANERASLDRLAQRERLLRRGAVLLRERDPLGELFVVQRGTLMSYVILPDGSRQILRFLFRGDAIAMAGLVYRSSPETVIALTECAVAPLERAAVAALAVEHPRLSALLIAIDQMERVALTDRLAGLGRTSAKARVAALLIELRNRMRSIDRQIDGTFSPGLTQEEMGDATGLTAVHVNRMLRQLQDEGLIARDGGRFTLLDQPALARTAYHIDRTAGLDLSWLPAPR</sequence>
<dbReference type="PANTHER" id="PTHR24567">
    <property type="entry name" value="CRP FAMILY TRANSCRIPTIONAL REGULATORY PROTEIN"/>
    <property type="match status" value="1"/>
</dbReference>
<evidence type="ECO:0000256" key="2">
    <source>
        <dbReference type="ARBA" id="ARBA00023125"/>
    </source>
</evidence>
<evidence type="ECO:0000313" key="7">
    <source>
        <dbReference type="Proteomes" id="UP001139486"/>
    </source>
</evidence>
<keyword evidence="3" id="KW-0804">Transcription</keyword>
<organism evidence="6 7">
    <name type="scientific">Sphingomonas liriopis</name>
    <dbReference type="NCBI Taxonomy" id="2949094"/>
    <lineage>
        <taxon>Bacteria</taxon>
        <taxon>Pseudomonadati</taxon>
        <taxon>Pseudomonadota</taxon>
        <taxon>Alphaproteobacteria</taxon>
        <taxon>Sphingomonadales</taxon>
        <taxon>Sphingomonadaceae</taxon>
        <taxon>Sphingomonas</taxon>
    </lineage>
</organism>
<dbReference type="SUPFAM" id="SSF51206">
    <property type="entry name" value="cAMP-binding domain-like"/>
    <property type="match status" value="1"/>
</dbReference>
<dbReference type="InterPro" id="IPR012318">
    <property type="entry name" value="HTH_CRP"/>
</dbReference>
<keyword evidence="2" id="KW-0238">DNA-binding</keyword>
<dbReference type="PANTHER" id="PTHR24567:SF68">
    <property type="entry name" value="DNA-BINDING TRANSCRIPTIONAL DUAL REGULATOR CRP"/>
    <property type="match status" value="1"/>
</dbReference>
<protein>
    <submittedName>
        <fullName evidence="6">Crp/Fnr family transcriptional regulator</fullName>
    </submittedName>
</protein>
<dbReference type="Pfam" id="PF00027">
    <property type="entry name" value="cNMP_binding"/>
    <property type="match status" value="1"/>
</dbReference>
<dbReference type="InterPro" id="IPR000595">
    <property type="entry name" value="cNMP-bd_dom"/>
</dbReference>
<dbReference type="CDD" id="cd00092">
    <property type="entry name" value="HTH_CRP"/>
    <property type="match status" value="1"/>
</dbReference>
<accession>A0A9X2HRD2</accession>
<dbReference type="InterPro" id="IPR036388">
    <property type="entry name" value="WH-like_DNA-bd_sf"/>
</dbReference>
<dbReference type="PROSITE" id="PS51063">
    <property type="entry name" value="HTH_CRP_2"/>
    <property type="match status" value="1"/>
</dbReference>
<evidence type="ECO:0000259" key="4">
    <source>
        <dbReference type="PROSITE" id="PS50042"/>
    </source>
</evidence>
<evidence type="ECO:0000256" key="3">
    <source>
        <dbReference type="ARBA" id="ARBA00023163"/>
    </source>
</evidence>
<dbReference type="GO" id="GO:0003700">
    <property type="term" value="F:DNA-binding transcription factor activity"/>
    <property type="evidence" value="ECO:0007669"/>
    <property type="project" value="TreeGrafter"/>
</dbReference>
<dbReference type="Proteomes" id="UP001139486">
    <property type="component" value="Unassembled WGS sequence"/>
</dbReference>
<evidence type="ECO:0000313" key="6">
    <source>
        <dbReference type="EMBL" id="MCP3736081.1"/>
    </source>
</evidence>
<dbReference type="Pfam" id="PF13545">
    <property type="entry name" value="HTH_Crp_2"/>
    <property type="match status" value="1"/>
</dbReference>
<proteinExistence type="predicted"/>